<evidence type="ECO:0000256" key="1">
    <source>
        <dbReference type="PROSITE-ProRule" id="PRU00339"/>
    </source>
</evidence>
<dbReference type="SUPFAM" id="SSF48452">
    <property type="entry name" value="TPR-like"/>
    <property type="match status" value="1"/>
</dbReference>
<keyword evidence="3" id="KW-1185">Reference proteome</keyword>
<sequence length="505" mass="59468">MKIILIVSFLLYSLVYSNENYPSIYAQLGTPIYKSSKDISKLRDIDVLRYEVINYLENKKQTLDLGIKADKSTNKNFKKDYLKQLRKLEKQHNKIIAYTRKRLLDAVEKKDTNIFNKITNIDLPQLYKSKDFNDKVLNYYKQNNKQNNKFLNKQIKELAYTQSNNKSTIEIPKNIKNLKDKNLFNKISILLNSYYGEVGAFNNITDLSNELYRRDPDSKYSLVIKARIELHMGYIRGDNYSKEHIKKARSLVLEAIKKDPNFFDAQNFLATTYIVEHTSQGLQKAKNIAEKSKNMSSSPFRKEFLNAKIAKEEKNYKRAADIAKNILKNTDEIWVKTACYSHLTTYYRSIKEYKKVHELYQEDIKLNPDSPWALVNYASFLNRIKDYKQAIIYANRSLQLRDFGMAHYHLAKGYYGIASKLLYDEKKYNDSIEYFTKSIQHNPTHENSYYGFAHAHYQVGYKTKNIPYLKKAKIAYEQTLQIDPKHKQANKELKRLNKLLNYLGI</sequence>
<evidence type="ECO:0008006" key="4">
    <source>
        <dbReference type="Google" id="ProtNLM"/>
    </source>
</evidence>
<dbReference type="RefSeq" id="WP_152307595.1">
    <property type="nucleotide sequence ID" value="NZ_CP043617.1"/>
</dbReference>
<protein>
    <recommendedName>
        <fullName evidence="4">Tetratricopeptide repeat protein</fullName>
    </recommendedName>
</protein>
<accession>A0A5P8P1P3</accession>
<dbReference type="KEGG" id="sulg:FJR48_07850"/>
<dbReference type="SMART" id="SM00028">
    <property type="entry name" value="TPR"/>
    <property type="match status" value="4"/>
</dbReference>
<evidence type="ECO:0000313" key="2">
    <source>
        <dbReference type="EMBL" id="QFR49648.1"/>
    </source>
</evidence>
<dbReference type="Gene3D" id="1.25.40.10">
    <property type="entry name" value="Tetratricopeptide repeat domain"/>
    <property type="match status" value="1"/>
</dbReference>
<organism evidence="2 3">
    <name type="scientific">Sulfurimonas lithotrophica</name>
    <dbReference type="NCBI Taxonomy" id="2590022"/>
    <lineage>
        <taxon>Bacteria</taxon>
        <taxon>Pseudomonadati</taxon>
        <taxon>Campylobacterota</taxon>
        <taxon>Epsilonproteobacteria</taxon>
        <taxon>Campylobacterales</taxon>
        <taxon>Sulfurimonadaceae</taxon>
        <taxon>Sulfurimonas</taxon>
    </lineage>
</organism>
<dbReference type="PANTHER" id="PTHR12558:SF33">
    <property type="entry name" value="BLL7664 PROTEIN"/>
    <property type="match status" value="1"/>
</dbReference>
<dbReference type="PANTHER" id="PTHR12558">
    <property type="entry name" value="CELL DIVISION CYCLE 16,23,27"/>
    <property type="match status" value="1"/>
</dbReference>
<keyword evidence="1" id="KW-0802">TPR repeat</keyword>
<dbReference type="OrthoDB" id="127293at2"/>
<proteinExistence type="predicted"/>
<evidence type="ECO:0000313" key="3">
    <source>
        <dbReference type="Proteomes" id="UP000326944"/>
    </source>
</evidence>
<dbReference type="EMBL" id="CP043617">
    <property type="protein sequence ID" value="QFR49648.1"/>
    <property type="molecule type" value="Genomic_DNA"/>
</dbReference>
<gene>
    <name evidence="2" type="ORF">FJR48_07850</name>
</gene>
<dbReference type="InterPro" id="IPR019734">
    <property type="entry name" value="TPR_rpt"/>
</dbReference>
<dbReference type="AlphaFoldDB" id="A0A5P8P1P3"/>
<reference evidence="2 3" key="1">
    <citation type="submission" date="2019-09" db="EMBL/GenBank/DDBJ databases">
        <title>Sulfurimonas gotlandica sp. nov., a chemoautotrophic and psychrotolerant epsilonproteobacterium isolated from a pelagic redoxcline, and an emended description of the genus Sulfurimonas.</title>
        <authorList>
            <person name="Wang S."/>
            <person name="Jiang L."/>
            <person name="Shao S."/>
        </authorList>
    </citation>
    <scope>NUCLEOTIDE SEQUENCE [LARGE SCALE GENOMIC DNA]</scope>
    <source>
        <strain evidence="2 3">GYSZ_1</strain>
    </source>
</reference>
<feature type="repeat" description="TPR" evidence="1">
    <location>
        <begin position="337"/>
        <end position="370"/>
    </location>
</feature>
<dbReference type="Proteomes" id="UP000326944">
    <property type="component" value="Chromosome"/>
</dbReference>
<dbReference type="PROSITE" id="PS50005">
    <property type="entry name" value="TPR"/>
    <property type="match status" value="1"/>
</dbReference>
<name>A0A5P8P1P3_9BACT</name>
<dbReference type="InterPro" id="IPR011990">
    <property type="entry name" value="TPR-like_helical_dom_sf"/>
</dbReference>